<gene>
    <name evidence="1" type="ORF">LF1_46650</name>
</gene>
<dbReference type="EMBL" id="VRLW01000001">
    <property type="protein sequence ID" value="KAA1262104.1"/>
    <property type="molecule type" value="Genomic_DNA"/>
</dbReference>
<dbReference type="AlphaFoldDB" id="A0A5B1CSB5"/>
<name>A0A5B1CSB5_9BACT</name>
<comment type="caution">
    <text evidence="1">The sequence shown here is derived from an EMBL/GenBank/DDBJ whole genome shotgun (WGS) entry which is preliminary data.</text>
</comment>
<protein>
    <submittedName>
        <fullName evidence="1">Uncharacterized protein</fullName>
    </submittedName>
</protein>
<reference evidence="1 2" key="1">
    <citation type="submission" date="2019-08" db="EMBL/GenBank/DDBJ databases">
        <title>Deep-cultivation of Planctomycetes and their phenomic and genomic characterization uncovers novel biology.</title>
        <authorList>
            <person name="Wiegand S."/>
            <person name="Jogler M."/>
            <person name="Boedeker C."/>
            <person name="Pinto D."/>
            <person name="Vollmers J."/>
            <person name="Rivas-Marin E."/>
            <person name="Kohn T."/>
            <person name="Peeters S.H."/>
            <person name="Heuer A."/>
            <person name="Rast P."/>
            <person name="Oberbeckmann S."/>
            <person name="Bunk B."/>
            <person name="Jeske O."/>
            <person name="Meyerdierks A."/>
            <person name="Storesund J.E."/>
            <person name="Kallscheuer N."/>
            <person name="Luecker S."/>
            <person name="Lage O.M."/>
            <person name="Pohl T."/>
            <person name="Merkel B.J."/>
            <person name="Hornburger P."/>
            <person name="Mueller R.-W."/>
            <person name="Bruemmer F."/>
            <person name="Labrenz M."/>
            <person name="Spormann A.M."/>
            <person name="Op Den Camp H."/>
            <person name="Overmann J."/>
            <person name="Amann R."/>
            <person name="Jetten M.S.M."/>
            <person name="Mascher T."/>
            <person name="Medema M.H."/>
            <person name="Devos D.P."/>
            <person name="Kaster A.-K."/>
            <person name="Ovreas L."/>
            <person name="Rohde M."/>
            <person name="Galperin M.Y."/>
            <person name="Jogler C."/>
        </authorList>
    </citation>
    <scope>NUCLEOTIDE SEQUENCE [LARGE SCALE GENOMIC DNA]</scope>
    <source>
        <strain evidence="1 2">LF1</strain>
    </source>
</reference>
<organism evidence="1 2">
    <name type="scientific">Rubripirellula obstinata</name>
    <dbReference type="NCBI Taxonomy" id="406547"/>
    <lineage>
        <taxon>Bacteria</taxon>
        <taxon>Pseudomonadati</taxon>
        <taxon>Planctomycetota</taxon>
        <taxon>Planctomycetia</taxon>
        <taxon>Pirellulales</taxon>
        <taxon>Pirellulaceae</taxon>
        <taxon>Rubripirellula</taxon>
    </lineage>
</organism>
<dbReference type="Proteomes" id="UP000322699">
    <property type="component" value="Unassembled WGS sequence"/>
</dbReference>
<sequence length="117" mass="12961">MDTPLRWESKWLPFSLLLCCDSADDSADDSANDSANFALNSFLGSHLPRNCPELTSSDPYPPNPNPGVCRLKLFFLVPRRISEEIPRLNSSLAEAFGLEELGSCFGAIPWRISPPFC</sequence>
<proteinExistence type="predicted"/>
<evidence type="ECO:0000313" key="1">
    <source>
        <dbReference type="EMBL" id="KAA1262104.1"/>
    </source>
</evidence>
<keyword evidence="2" id="KW-1185">Reference proteome</keyword>
<evidence type="ECO:0000313" key="2">
    <source>
        <dbReference type="Proteomes" id="UP000322699"/>
    </source>
</evidence>
<accession>A0A5B1CSB5</accession>